<dbReference type="Proteomes" id="UP001348098">
    <property type="component" value="Unassembled WGS sequence"/>
</dbReference>
<feature type="region of interest" description="Disordered" evidence="1">
    <location>
        <begin position="1"/>
        <end position="23"/>
    </location>
</feature>
<feature type="compositionally biased region" description="Basic and acidic residues" evidence="1">
    <location>
        <begin position="1"/>
        <end position="15"/>
    </location>
</feature>
<keyword evidence="3" id="KW-1185">Reference proteome</keyword>
<organism evidence="2 3">
    <name type="scientific">Nocardia implantans</name>
    <dbReference type="NCBI Taxonomy" id="3108168"/>
    <lineage>
        <taxon>Bacteria</taxon>
        <taxon>Bacillati</taxon>
        <taxon>Actinomycetota</taxon>
        <taxon>Actinomycetes</taxon>
        <taxon>Mycobacteriales</taxon>
        <taxon>Nocardiaceae</taxon>
        <taxon>Nocardia</taxon>
    </lineage>
</organism>
<sequence>MTKAEQALEVKRDAVSEASNSAERTSVGWYKLYNDHPSGCRIRVSLFPGL</sequence>
<dbReference type="RefSeq" id="WP_195081396.1">
    <property type="nucleotide sequence ID" value="NZ_JAYESH010000006.1"/>
</dbReference>
<evidence type="ECO:0000256" key="1">
    <source>
        <dbReference type="SAM" id="MobiDB-lite"/>
    </source>
</evidence>
<reference evidence="2 3" key="1">
    <citation type="submission" date="2023-12" db="EMBL/GenBank/DDBJ databases">
        <title>novel species in genus Nocarida.</title>
        <authorList>
            <person name="Li Z."/>
        </authorList>
    </citation>
    <scope>NUCLEOTIDE SEQUENCE [LARGE SCALE GENOMIC DNA]</scope>
    <source>
        <strain evidence="2 3">CDC186</strain>
    </source>
</reference>
<dbReference type="EMBL" id="JAYKYQ010000007">
    <property type="protein sequence ID" value="MEB3511826.1"/>
    <property type="molecule type" value="Genomic_DNA"/>
</dbReference>
<gene>
    <name evidence="2" type="ORF">U3653_17480</name>
</gene>
<proteinExistence type="predicted"/>
<name>A0ABU6AWU3_9NOCA</name>
<evidence type="ECO:0000313" key="2">
    <source>
        <dbReference type="EMBL" id="MEB3511826.1"/>
    </source>
</evidence>
<accession>A0ABU6AWU3</accession>
<comment type="caution">
    <text evidence="2">The sequence shown here is derived from an EMBL/GenBank/DDBJ whole genome shotgun (WGS) entry which is preliminary data.</text>
</comment>
<protein>
    <submittedName>
        <fullName evidence="2">Uncharacterized protein</fullName>
    </submittedName>
</protein>
<evidence type="ECO:0000313" key="3">
    <source>
        <dbReference type="Proteomes" id="UP001348098"/>
    </source>
</evidence>